<evidence type="ECO:0000313" key="15">
    <source>
        <dbReference type="EMBL" id="KAK9836761.1"/>
    </source>
</evidence>
<evidence type="ECO:0000256" key="12">
    <source>
        <dbReference type="SAM" id="MobiDB-lite"/>
    </source>
</evidence>
<feature type="binding site" evidence="11">
    <location>
        <begin position="58"/>
        <end position="61"/>
    </location>
    <ligand>
        <name>substrate</name>
    </ligand>
</feature>
<comment type="pathway">
    <text evidence="2">Polyol metabolism; glycerol fermentation; glycerone phosphate from glycerol (oxidative route): step 2/2.</text>
</comment>
<evidence type="ECO:0000256" key="11">
    <source>
        <dbReference type="PIRSR" id="PIRSR612734-2"/>
    </source>
</evidence>
<dbReference type="EMBL" id="JALJOS010000007">
    <property type="protein sequence ID" value="KAK9836761.1"/>
    <property type="molecule type" value="Genomic_DNA"/>
</dbReference>
<gene>
    <name evidence="15" type="ORF">WJX74_007596</name>
</gene>
<reference evidence="15 16" key="1">
    <citation type="journal article" date="2024" name="Nat. Commun.">
        <title>Phylogenomics reveals the evolutionary origins of lichenization in chlorophyte algae.</title>
        <authorList>
            <person name="Puginier C."/>
            <person name="Libourel C."/>
            <person name="Otte J."/>
            <person name="Skaloud P."/>
            <person name="Haon M."/>
            <person name="Grisel S."/>
            <person name="Petersen M."/>
            <person name="Berrin J.G."/>
            <person name="Delaux P.M."/>
            <person name="Dal Grande F."/>
            <person name="Keller J."/>
        </authorList>
    </citation>
    <scope>NUCLEOTIDE SEQUENCE [LARGE SCALE GENOMIC DNA]</scope>
    <source>
        <strain evidence="15 16">SAG 2145</strain>
    </source>
</reference>
<dbReference type="PANTHER" id="PTHR28629:SF4">
    <property type="entry name" value="TRIOKINASE_FMN CYCLASE"/>
    <property type="match status" value="1"/>
</dbReference>
<evidence type="ECO:0000256" key="1">
    <source>
        <dbReference type="ARBA" id="ARBA00003264"/>
    </source>
</evidence>
<dbReference type="Pfam" id="PF02733">
    <property type="entry name" value="Dak1"/>
    <property type="match status" value="1"/>
</dbReference>
<dbReference type="Gene3D" id="3.30.1180.20">
    <property type="entry name" value="Dihydroxyacetone kinase, domain 2"/>
    <property type="match status" value="1"/>
</dbReference>
<dbReference type="InterPro" id="IPR004007">
    <property type="entry name" value="DhaL_dom"/>
</dbReference>
<feature type="domain" description="DhaK" evidence="14">
    <location>
        <begin position="10"/>
        <end position="334"/>
    </location>
</feature>
<dbReference type="FunFam" id="1.25.40.340:FF:000001">
    <property type="entry name" value="Dihydroxyacetone kinase 1"/>
    <property type="match status" value="1"/>
</dbReference>
<comment type="similarity">
    <text evidence="3">Belongs to the dihydroxyacetone kinase (DAK) family.</text>
</comment>
<evidence type="ECO:0000256" key="10">
    <source>
        <dbReference type="PIRSR" id="PIRSR612734-1"/>
    </source>
</evidence>
<name>A0AAW1RSL4_9CHLO</name>
<dbReference type="InterPro" id="IPR012734">
    <property type="entry name" value="DhaK_ATP"/>
</dbReference>
<dbReference type="Gene3D" id="3.40.50.10440">
    <property type="entry name" value="Dihydroxyacetone kinase, domain 1"/>
    <property type="match status" value="1"/>
</dbReference>
<sequence length="580" mass="59351">MPAAKKFLNDPKDAVVESLEGLVAATPHLQRLDGFPGIKVVFNDDASKDNVAVVAGGGSGHEPAMAGLVGNGLLMAAAAGDMFASPSAEAVLAALRAVTGPAGALCLVLNYTGDRLNFGLAAEQAKAEGLQVELAVIQDDTALPDPDMRRGLAGAVLAVKVAGAAAAAGRALKEVADAARSAIDNLGSVGVAATVCTLPGSQPSDRIAEDEMEFGLGIHGEPGAFKQPVEPVKSLVPKMLETIVAKKTGYLTLEQGSQVGLLVNNLGGSTLLEAYVVLREALHHLTHSMQVRVVRAWAGTFLTSVDMAGISISVMKVDDDRLLLLDAAASAPGWSSQQAACQVDKKPRPVPQGREAQESFQRPQELSELGQRLEKGIQAACTALGNAAAQLDAWDREVGDGDCGATLKQGADAVAEALSSRLPLNDPPATLRALASTVGQAMGGTSGAIYRILFTAAAGALAKSSRADQLSSQAWTQAFQEASETFSQYSGARAGDRTMMDALLPAADAARKSAESGEDDNQCLAAAAAAAKSGADGTKGMKAKKGRSSYVPEGVLASVPDPGAQGVAIWLQAIAECCAP</sequence>
<proteinExistence type="inferred from homology"/>
<dbReference type="Pfam" id="PF02734">
    <property type="entry name" value="Dak2"/>
    <property type="match status" value="1"/>
</dbReference>
<evidence type="ECO:0000256" key="9">
    <source>
        <dbReference type="ARBA" id="ARBA00048898"/>
    </source>
</evidence>
<protein>
    <submittedName>
        <fullName evidence="15">Uncharacterized protein</fullName>
    </submittedName>
</protein>
<dbReference type="GO" id="GO:0050354">
    <property type="term" value="F:triokinase activity"/>
    <property type="evidence" value="ECO:0007669"/>
    <property type="project" value="UniProtKB-EC"/>
</dbReference>
<dbReference type="GO" id="GO:0019563">
    <property type="term" value="P:glycerol catabolic process"/>
    <property type="evidence" value="ECO:0007669"/>
    <property type="project" value="TreeGrafter"/>
</dbReference>
<organism evidence="15 16">
    <name type="scientific">Apatococcus lobatus</name>
    <dbReference type="NCBI Taxonomy" id="904363"/>
    <lineage>
        <taxon>Eukaryota</taxon>
        <taxon>Viridiplantae</taxon>
        <taxon>Chlorophyta</taxon>
        <taxon>core chlorophytes</taxon>
        <taxon>Trebouxiophyceae</taxon>
        <taxon>Chlorellales</taxon>
        <taxon>Chlorellaceae</taxon>
        <taxon>Apatococcus</taxon>
    </lineage>
</organism>
<evidence type="ECO:0000259" key="13">
    <source>
        <dbReference type="PROSITE" id="PS51480"/>
    </source>
</evidence>
<evidence type="ECO:0000256" key="5">
    <source>
        <dbReference type="ARBA" id="ARBA00022741"/>
    </source>
</evidence>
<dbReference type="SUPFAM" id="SSF82549">
    <property type="entry name" value="DAK1/DegV-like"/>
    <property type="match status" value="1"/>
</dbReference>
<comment type="catalytic activity">
    <reaction evidence="9">
        <text>dihydroxyacetone + ATP = dihydroxyacetone phosphate + ADP + H(+)</text>
        <dbReference type="Rhea" id="RHEA:15773"/>
        <dbReference type="ChEBI" id="CHEBI:15378"/>
        <dbReference type="ChEBI" id="CHEBI:16016"/>
        <dbReference type="ChEBI" id="CHEBI:30616"/>
        <dbReference type="ChEBI" id="CHEBI:57642"/>
        <dbReference type="ChEBI" id="CHEBI:456216"/>
        <dbReference type="EC" id="2.7.1.29"/>
    </reaction>
</comment>
<evidence type="ECO:0000259" key="14">
    <source>
        <dbReference type="PROSITE" id="PS51481"/>
    </source>
</evidence>
<dbReference type="GO" id="GO:0005524">
    <property type="term" value="F:ATP binding"/>
    <property type="evidence" value="ECO:0007669"/>
    <property type="project" value="UniProtKB-KW"/>
</dbReference>
<dbReference type="Proteomes" id="UP001438707">
    <property type="component" value="Unassembled WGS sequence"/>
</dbReference>
<keyword evidence="16" id="KW-1185">Reference proteome</keyword>
<dbReference type="GO" id="GO:0005829">
    <property type="term" value="C:cytosol"/>
    <property type="evidence" value="ECO:0007669"/>
    <property type="project" value="TreeGrafter"/>
</dbReference>
<dbReference type="PANTHER" id="PTHR28629">
    <property type="entry name" value="TRIOKINASE/FMN CYCLASE"/>
    <property type="match status" value="1"/>
</dbReference>
<dbReference type="AlphaFoldDB" id="A0AAW1RSL4"/>
<dbReference type="PROSITE" id="PS51481">
    <property type="entry name" value="DHAK"/>
    <property type="match status" value="1"/>
</dbReference>
<dbReference type="FunFam" id="3.40.50.10440:FF:000001">
    <property type="entry name" value="Dihydroxyacetone kinase, DhaK subunit"/>
    <property type="match status" value="1"/>
</dbReference>
<evidence type="ECO:0000256" key="4">
    <source>
        <dbReference type="ARBA" id="ARBA00022679"/>
    </source>
</evidence>
<dbReference type="Gene3D" id="1.25.40.340">
    <property type="match status" value="1"/>
</dbReference>
<keyword evidence="7" id="KW-0067">ATP-binding</keyword>
<dbReference type="NCBIfam" id="TIGR02361">
    <property type="entry name" value="dak_ATP"/>
    <property type="match status" value="1"/>
</dbReference>
<feature type="active site" description="Tele-hemiaminal-histidine intermediate" evidence="10">
    <location>
        <position position="219"/>
    </location>
</feature>
<feature type="region of interest" description="Disordered" evidence="12">
    <location>
        <begin position="338"/>
        <end position="364"/>
    </location>
</feature>
<dbReference type="GO" id="GO:0004371">
    <property type="term" value="F:glycerone kinase activity"/>
    <property type="evidence" value="ECO:0007669"/>
    <property type="project" value="UniProtKB-EC"/>
</dbReference>
<dbReference type="SMART" id="SM01120">
    <property type="entry name" value="Dak2"/>
    <property type="match status" value="1"/>
</dbReference>
<feature type="binding site" evidence="11">
    <location>
        <position position="114"/>
    </location>
    <ligand>
        <name>substrate</name>
    </ligand>
</feature>
<comment type="catalytic activity">
    <reaction evidence="8">
        <text>D-glyceraldehyde + ATP = D-glyceraldehyde 3-phosphate + ADP + H(+)</text>
        <dbReference type="Rhea" id="RHEA:13941"/>
        <dbReference type="ChEBI" id="CHEBI:15378"/>
        <dbReference type="ChEBI" id="CHEBI:17378"/>
        <dbReference type="ChEBI" id="CHEBI:30616"/>
        <dbReference type="ChEBI" id="CHEBI:59776"/>
        <dbReference type="ChEBI" id="CHEBI:456216"/>
        <dbReference type="EC" id="2.7.1.28"/>
    </reaction>
</comment>
<accession>A0AAW1RSL4</accession>
<evidence type="ECO:0000313" key="16">
    <source>
        <dbReference type="Proteomes" id="UP001438707"/>
    </source>
</evidence>
<dbReference type="InterPro" id="IPR004006">
    <property type="entry name" value="DhaK_dom"/>
</dbReference>
<evidence type="ECO:0000256" key="7">
    <source>
        <dbReference type="ARBA" id="ARBA00022840"/>
    </source>
</evidence>
<evidence type="ECO:0000256" key="3">
    <source>
        <dbReference type="ARBA" id="ARBA00008757"/>
    </source>
</evidence>
<dbReference type="SUPFAM" id="SSF101473">
    <property type="entry name" value="DhaL-like"/>
    <property type="match status" value="1"/>
</dbReference>
<evidence type="ECO:0000256" key="6">
    <source>
        <dbReference type="ARBA" id="ARBA00022777"/>
    </source>
</evidence>
<comment type="caution">
    <text evidence="15">The sequence shown here is derived from an EMBL/GenBank/DDBJ whole genome shotgun (WGS) entry which is preliminary data.</text>
</comment>
<keyword evidence="6" id="KW-0418">Kinase</keyword>
<dbReference type="PROSITE" id="PS51480">
    <property type="entry name" value="DHAL"/>
    <property type="match status" value="1"/>
</dbReference>
<evidence type="ECO:0000256" key="2">
    <source>
        <dbReference type="ARBA" id="ARBA00004778"/>
    </source>
</evidence>
<dbReference type="InterPro" id="IPR036117">
    <property type="entry name" value="DhaL_dom_sf"/>
</dbReference>
<dbReference type="FunFam" id="3.30.1180.20:FF:000001">
    <property type="entry name" value="Dihydroxyacetone kinase 1"/>
    <property type="match status" value="1"/>
</dbReference>
<keyword evidence="5" id="KW-0547">Nucleotide-binding</keyword>
<comment type="function">
    <text evidence="1">Catalyzes both the phosphorylation of dihydroxyacetone and of glyceraldehyde.</text>
</comment>
<dbReference type="NCBIfam" id="NF011049">
    <property type="entry name" value="PRK14479.1"/>
    <property type="match status" value="1"/>
</dbReference>
<feature type="domain" description="DhaL" evidence="13">
    <location>
        <begin position="371"/>
        <end position="576"/>
    </location>
</feature>
<evidence type="ECO:0000256" key="8">
    <source>
        <dbReference type="ARBA" id="ARBA00047974"/>
    </source>
</evidence>
<keyword evidence="4" id="KW-0808">Transferase</keyword>
<dbReference type="InterPro" id="IPR050861">
    <property type="entry name" value="Dihydroxyacetone_Kinase"/>
</dbReference>